<dbReference type="GO" id="GO:0016020">
    <property type="term" value="C:membrane"/>
    <property type="evidence" value="ECO:0007669"/>
    <property type="project" value="UniProtKB-SubCell"/>
</dbReference>
<proteinExistence type="predicted"/>
<accession>A0A1T4JK52</accession>
<organism evidence="7 8">
    <name type="scientific">Treponema porcinum</name>
    <dbReference type="NCBI Taxonomy" id="261392"/>
    <lineage>
        <taxon>Bacteria</taxon>
        <taxon>Pseudomonadati</taxon>
        <taxon>Spirochaetota</taxon>
        <taxon>Spirochaetia</taxon>
        <taxon>Spirochaetales</taxon>
        <taxon>Treponemataceae</taxon>
        <taxon>Treponema</taxon>
    </lineage>
</organism>
<keyword evidence="3 5" id="KW-1133">Transmembrane helix</keyword>
<evidence type="ECO:0000256" key="5">
    <source>
        <dbReference type="SAM" id="Phobius"/>
    </source>
</evidence>
<evidence type="ECO:0000313" key="8">
    <source>
        <dbReference type="Proteomes" id="UP000190423"/>
    </source>
</evidence>
<dbReference type="InterPro" id="IPR035658">
    <property type="entry name" value="TrbF"/>
</dbReference>
<evidence type="ECO:0000256" key="3">
    <source>
        <dbReference type="ARBA" id="ARBA00022989"/>
    </source>
</evidence>
<dbReference type="Pfam" id="PF04335">
    <property type="entry name" value="VirB8"/>
    <property type="match status" value="1"/>
</dbReference>
<dbReference type="OrthoDB" id="9778195at2"/>
<name>A0A1T4JK52_TREPO</name>
<dbReference type="CDD" id="cd16425">
    <property type="entry name" value="TrbF"/>
    <property type="match status" value="1"/>
</dbReference>
<dbReference type="InterPro" id="IPR032710">
    <property type="entry name" value="NTF2-like_dom_sf"/>
</dbReference>
<protein>
    <submittedName>
        <fullName evidence="7">VirB8 protein</fullName>
    </submittedName>
</protein>
<dbReference type="Proteomes" id="UP000190423">
    <property type="component" value="Unassembled WGS sequence"/>
</dbReference>
<evidence type="ECO:0000313" key="7">
    <source>
        <dbReference type="EMBL" id="SJZ30541.1"/>
    </source>
</evidence>
<dbReference type="STRING" id="261392.SAMN02745149_00483"/>
<gene>
    <name evidence="7" type="ORF">SAMN02745149_00483</name>
</gene>
<keyword evidence="4 5" id="KW-0472">Membrane</keyword>
<dbReference type="GeneID" id="78315803"/>
<keyword evidence="2 5" id="KW-0812">Transmembrane</keyword>
<evidence type="ECO:0000256" key="1">
    <source>
        <dbReference type="ARBA" id="ARBA00004167"/>
    </source>
</evidence>
<dbReference type="InterPro" id="IPR007430">
    <property type="entry name" value="VirB8"/>
</dbReference>
<comment type="subcellular location">
    <subcellularLocation>
        <location evidence="1">Membrane</location>
        <topology evidence="1">Single-pass membrane protein</topology>
    </subcellularLocation>
</comment>
<keyword evidence="8" id="KW-1185">Reference proteome</keyword>
<dbReference type="SUPFAM" id="SSF54427">
    <property type="entry name" value="NTF2-like"/>
    <property type="match status" value="1"/>
</dbReference>
<feature type="domain" description="Bacterial virulence protein VirB8" evidence="6">
    <location>
        <begin position="34"/>
        <end position="224"/>
    </location>
</feature>
<dbReference type="RefSeq" id="WP_078932408.1">
    <property type="nucleotide sequence ID" value="NZ_FUWG01000003.1"/>
</dbReference>
<sequence>MAKTFFPTDGTNLTGFSKDRKKSGMAALDSVEGLSQKNARMWQIIALVSLSSFFIALGILIYAVNLPKTVPVIVTVDSEGHANYAGKVDKSLYGKQAVPENAKYYQMKRLIKDMFTIVVDKNAQQEYIAEANSIVQKGAVQQLDLFFRENNPFKNFGEYVQSVEIQQPLRQTDKTYFINFAVTRKSPNGYAIFIENYTALVNIEFYESVPESNPLGIYITNFDIKLKK</sequence>
<evidence type="ECO:0000256" key="2">
    <source>
        <dbReference type="ARBA" id="ARBA00022692"/>
    </source>
</evidence>
<dbReference type="EMBL" id="FUWG01000003">
    <property type="protein sequence ID" value="SJZ30541.1"/>
    <property type="molecule type" value="Genomic_DNA"/>
</dbReference>
<feature type="transmembrane region" description="Helical" evidence="5">
    <location>
        <begin position="44"/>
        <end position="64"/>
    </location>
</feature>
<evidence type="ECO:0000256" key="4">
    <source>
        <dbReference type="ARBA" id="ARBA00023136"/>
    </source>
</evidence>
<evidence type="ECO:0000259" key="6">
    <source>
        <dbReference type="Pfam" id="PF04335"/>
    </source>
</evidence>
<dbReference type="AlphaFoldDB" id="A0A1T4JK52"/>
<reference evidence="7 8" key="1">
    <citation type="submission" date="2017-02" db="EMBL/GenBank/DDBJ databases">
        <authorList>
            <person name="Peterson S.W."/>
        </authorList>
    </citation>
    <scope>NUCLEOTIDE SEQUENCE [LARGE SCALE GENOMIC DNA]</scope>
    <source>
        <strain evidence="7 8">ATCC BAA-908</strain>
    </source>
</reference>